<dbReference type="Gene3D" id="1.10.10.10">
    <property type="entry name" value="Winged helix-like DNA-binding domain superfamily/Winged helix DNA-binding domain"/>
    <property type="match status" value="1"/>
</dbReference>
<name>A0A8K0VAY4_9RHOB</name>
<evidence type="ECO:0000256" key="4">
    <source>
        <dbReference type="ARBA" id="ARBA00023163"/>
    </source>
</evidence>
<keyword evidence="7" id="KW-1185">Reference proteome</keyword>
<dbReference type="RefSeq" id="WP_202687095.1">
    <property type="nucleotide sequence ID" value="NZ_JAESVN010000001.1"/>
</dbReference>
<evidence type="ECO:0000256" key="3">
    <source>
        <dbReference type="ARBA" id="ARBA00023125"/>
    </source>
</evidence>
<reference evidence="6" key="1">
    <citation type="submission" date="2021-01" db="EMBL/GenBank/DDBJ databases">
        <title>Tabrizicola alba sp. nov. a motile alkaliphilic bacterium isolated from a soda lake.</title>
        <authorList>
            <person name="Szuroczki S."/>
            <person name="Abbaszade G."/>
            <person name="Schumann P."/>
            <person name="Toth E."/>
        </authorList>
    </citation>
    <scope>NUCLEOTIDE SEQUENCE</scope>
    <source>
        <strain evidence="6">DMG-N-6</strain>
    </source>
</reference>
<keyword evidence="2" id="KW-0805">Transcription regulation</keyword>
<keyword evidence="3" id="KW-0238">DNA-binding</keyword>
<evidence type="ECO:0000259" key="5">
    <source>
        <dbReference type="PROSITE" id="PS50931"/>
    </source>
</evidence>
<protein>
    <submittedName>
        <fullName evidence="6">LysR family transcriptional regulator</fullName>
    </submittedName>
</protein>
<dbReference type="GO" id="GO:0003677">
    <property type="term" value="F:DNA binding"/>
    <property type="evidence" value="ECO:0007669"/>
    <property type="project" value="UniProtKB-KW"/>
</dbReference>
<dbReference type="AlphaFoldDB" id="A0A8K0VAY4"/>
<evidence type="ECO:0000313" key="7">
    <source>
        <dbReference type="Proteomes" id="UP000648908"/>
    </source>
</evidence>
<dbReference type="Pfam" id="PF03466">
    <property type="entry name" value="LysR_substrate"/>
    <property type="match status" value="1"/>
</dbReference>
<keyword evidence="4" id="KW-0804">Transcription</keyword>
<evidence type="ECO:0000256" key="1">
    <source>
        <dbReference type="ARBA" id="ARBA00009437"/>
    </source>
</evidence>
<dbReference type="PANTHER" id="PTHR30537:SF5">
    <property type="entry name" value="HTH-TYPE TRANSCRIPTIONAL ACTIVATOR TTDR-RELATED"/>
    <property type="match status" value="1"/>
</dbReference>
<dbReference type="Pfam" id="PF00126">
    <property type="entry name" value="HTH_1"/>
    <property type="match status" value="1"/>
</dbReference>
<dbReference type="EMBL" id="JAESVN010000001">
    <property type="protein sequence ID" value="MBL4916439.1"/>
    <property type="molecule type" value="Genomic_DNA"/>
</dbReference>
<feature type="domain" description="HTH lysR-type" evidence="5">
    <location>
        <begin position="12"/>
        <end position="61"/>
    </location>
</feature>
<dbReference type="FunFam" id="1.10.10.10:FF:000001">
    <property type="entry name" value="LysR family transcriptional regulator"/>
    <property type="match status" value="1"/>
</dbReference>
<dbReference type="PROSITE" id="PS50931">
    <property type="entry name" value="HTH_LYSR"/>
    <property type="match status" value="1"/>
</dbReference>
<dbReference type="PRINTS" id="PR00039">
    <property type="entry name" value="HTHLYSR"/>
</dbReference>
<sequence>MRDINLKATEHFEAVARLGSVTRAAEELMVSPSAVSQQIRQIEAQLGVKLFRREKQRLILTLDGDRLFQTATEAFAALRNARDAIARQREARNVILRVSPSFGVRWLGPRLPGFLARHGDWNIRVDATPDFSAFEAEAVDFDLRYGNGGWKGLNVFPILHDHVLPVVSPAYLAELEATAPGDPVAQLANARLVDSVKALTRWDMWLARQRITLPRLSLPLRFDRSSMSIEMARQGFGIALESTALCLPDLQSGALVPLSRDFDVLVSEAYWFVSPPQHMNRRIVRLFSEWLTAEGRAHDAASEALLTGLGCRLRDQGPEDHSALSVDQ</sequence>
<dbReference type="SUPFAM" id="SSF46785">
    <property type="entry name" value="Winged helix' DNA-binding domain"/>
    <property type="match status" value="1"/>
</dbReference>
<comment type="similarity">
    <text evidence="1">Belongs to the LysR transcriptional regulatory family.</text>
</comment>
<organism evidence="6 7">
    <name type="scientific">Szabonella alba</name>
    <dbReference type="NCBI Taxonomy" id="2804194"/>
    <lineage>
        <taxon>Bacteria</taxon>
        <taxon>Pseudomonadati</taxon>
        <taxon>Pseudomonadota</taxon>
        <taxon>Alphaproteobacteria</taxon>
        <taxon>Rhodobacterales</taxon>
        <taxon>Paracoccaceae</taxon>
        <taxon>Szabonella</taxon>
    </lineage>
</organism>
<dbReference type="InterPro" id="IPR036390">
    <property type="entry name" value="WH_DNA-bd_sf"/>
</dbReference>
<proteinExistence type="inferred from homology"/>
<dbReference type="PANTHER" id="PTHR30537">
    <property type="entry name" value="HTH-TYPE TRANSCRIPTIONAL REGULATOR"/>
    <property type="match status" value="1"/>
</dbReference>
<dbReference type="Proteomes" id="UP000648908">
    <property type="component" value="Unassembled WGS sequence"/>
</dbReference>
<evidence type="ECO:0000256" key="2">
    <source>
        <dbReference type="ARBA" id="ARBA00023015"/>
    </source>
</evidence>
<gene>
    <name evidence="6" type="ORF">JL811_04320</name>
</gene>
<accession>A0A8K0VAY4</accession>
<evidence type="ECO:0000313" key="6">
    <source>
        <dbReference type="EMBL" id="MBL4916439.1"/>
    </source>
</evidence>
<dbReference type="InterPro" id="IPR036388">
    <property type="entry name" value="WH-like_DNA-bd_sf"/>
</dbReference>
<dbReference type="InterPro" id="IPR005119">
    <property type="entry name" value="LysR_subst-bd"/>
</dbReference>
<dbReference type="SUPFAM" id="SSF53850">
    <property type="entry name" value="Periplasmic binding protein-like II"/>
    <property type="match status" value="1"/>
</dbReference>
<dbReference type="GO" id="GO:0003700">
    <property type="term" value="F:DNA-binding transcription factor activity"/>
    <property type="evidence" value="ECO:0007669"/>
    <property type="project" value="InterPro"/>
</dbReference>
<dbReference type="CDD" id="cd08432">
    <property type="entry name" value="PBP2_GcdR_TrpI_HvrB_AmpR_like"/>
    <property type="match status" value="1"/>
</dbReference>
<dbReference type="Gene3D" id="3.40.190.10">
    <property type="entry name" value="Periplasmic binding protein-like II"/>
    <property type="match status" value="2"/>
</dbReference>
<dbReference type="InterPro" id="IPR000847">
    <property type="entry name" value="LysR_HTH_N"/>
</dbReference>
<dbReference type="InterPro" id="IPR058163">
    <property type="entry name" value="LysR-type_TF_proteobact-type"/>
</dbReference>
<comment type="caution">
    <text evidence="6">The sequence shown here is derived from an EMBL/GenBank/DDBJ whole genome shotgun (WGS) entry which is preliminary data.</text>
</comment>